<proteinExistence type="predicted"/>
<dbReference type="Proteomes" id="UP000823935">
    <property type="component" value="Unassembled WGS sequence"/>
</dbReference>
<protein>
    <submittedName>
        <fullName evidence="1">Uncharacterized protein</fullName>
    </submittedName>
</protein>
<reference evidence="1" key="2">
    <citation type="journal article" date="2021" name="PeerJ">
        <title>Extensive microbial diversity within the chicken gut microbiome revealed by metagenomics and culture.</title>
        <authorList>
            <person name="Gilroy R."/>
            <person name="Ravi A."/>
            <person name="Getino M."/>
            <person name="Pursley I."/>
            <person name="Horton D.L."/>
            <person name="Alikhan N.F."/>
            <person name="Baker D."/>
            <person name="Gharbi K."/>
            <person name="Hall N."/>
            <person name="Watson M."/>
            <person name="Adriaenssens E.M."/>
            <person name="Foster-Nyarko E."/>
            <person name="Jarju S."/>
            <person name="Secka A."/>
            <person name="Antonio M."/>
            <person name="Oren A."/>
            <person name="Chaudhuri R.R."/>
            <person name="La Ragione R."/>
            <person name="Hildebrand F."/>
            <person name="Pallen M.J."/>
        </authorList>
    </citation>
    <scope>NUCLEOTIDE SEQUENCE</scope>
    <source>
        <strain evidence="1">CHK190-19873</strain>
    </source>
</reference>
<evidence type="ECO:0000313" key="2">
    <source>
        <dbReference type="Proteomes" id="UP000823935"/>
    </source>
</evidence>
<dbReference type="AlphaFoldDB" id="A0A9D1EVX3"/>
<comment type="caution">
    <text evidence="1">The sequence shown here is derived from an EMBL/GenBank/DDBJ whole genome shotgun (WGS) entry which is preliminary data.</text>
</comment>
<organism evidence="1 2">
    <name type="scientific">Candidatus Limivivens intestinipullorum</name>
    <dbReference type="NCBI Taxonomy" id="2840858"/>
    <lineage>
        <taxon>Bacteria</taxon>
        <taxon>Bacillati</taxon>
        <taxon>Bacillota</taxon>
        <taxon>Clostridia</taxon>
        <taxon>Lachnospirales</taxon>
        <taxon>Lachnospiraceae</taxon>
        <taxon>Lachnospiraceae incertae sedis</taxon>
        <taxon>Candidatus Limivivens</taxon>
    </lineage>
</organism>
<dbReference type="EMBL" id="DVIQ01000115">
    <property type="protein sequence ID" value="HIS33252.1"/>
    <property type="molecule type" value="Genomic_DNA"/>
</dbReference>
<gene>
    <name evidence="1" type="ORF">IAB44_17170</name>
</gene>
<evidence type="ECO:0000313" key="1">
    <source>
        <dbReference type="EMBL" id="HIS33252.1"/>
    </source>
</evidence>
<accession>A0A9D1EVX3</accession>
<reference evidence="1" key="1">
    <citation type="submission" date="2020-10" db="EMBL/GenBank/DDBJ databases">
        <authorList>
            <person name="Gilroy R."/>
        </authorList>
    </citation>
    <scope>NUCLEOTIDE SEQUENCE</scope>
    <source>
        <strain evidence="1">CHK190-19873</strain>
    </source>
</reference>
<name>A0A9D1EVX3_9FIRM</name>
<sequence length="65" mass="7463">MKSFPTFFVRLNTWRSPAERLNTFPDSGINYNYPAAPRLLRWPQENGAVSFAEGGGSAWQNYRHS</sequence>